<evidence type="ECO:0000256" key="1">
    <source>
        <dbReference type="SAM" id="MobiDB-lite"/>
    </source>
</evidence>
<dbReference type="OrthoDB" id="9833010at2"/>
<evidence type="ECO:0000256" key="2">
    <source>
        <dbReference type="SAM" id="Phobius"/>
    </source>
</evidence>
<accession>A0A2P2EBR6</accession>
<dbReference type="RefSeq" id="WP_108985342.1">
    <property type="nucleotide sequence ID" value="NZ_BFBR01000006.1"/>
</dbReference>
<name>A0A2P2EBR6_9PROT</name>
<feature type="compositionally biased region" description="Low complexity" evidence="1">
    <location>
        <begin position="284"/>
        <end position="296"/>
    </location>
</feature>
<gene>
    <name evidence="3" type="ORF">PbB2_02170</name>
</gene>
<evidence type="ECO:0000313" key="4">
    <source>
        <dbReference type="Proteomes" id="UP000245086"/>
    </source>
</evidence>
<reference evidence="3 4" key="1">
    <citation type="journal article" date="2018" name="Genome Announc.">
        <title>Draft Genome Sequence of "Candidatus Phycosocius bacilliformis," an Alphaproteobacterial Ectosymbiont of the Hydrocarbon-Producing Green Alga Botryococcus braunii.</title>
        <authorList>
            <person name="Tanabe Y."/>
            <person name="Yamaguchi H."/>
            <person name="Watanabe M.M."/>
        </authorList>
    </citation>
    <scope>NUCLEOTIDE SEQUENCE [LARGE SCALE GENOMIC DNA]</scope>
    <source>
        <strain evidence="3 4">BOTRYCO-2</strain>
    </source>
</reference>
<feature type="region of interest" description="Disordered" evidence="1">
    <location>
        <begin position="62"/>
        <end position="128"/>
    </location>
</feature>
<keyword evidence="2" id="KW-0472">Membrane</keyword>
<protein>
    <submittedName>
        <fullName evidence="3">Uncharacterized protein</fullName>
    </submittedName>
</protein>
<feature type="compositionally biased region" description="Pro residues" evidence="1">
    <location>
        <begin position="68"/>
        <end position="77"/>
    </location>
</feature>
<dbReference type="AlphaFoldDB" id="A0A2P2EBR6"/>
<feature type="transmembrane region" description="Helical" evidence="2">
    <location>
        <begin position="21"/>
        <end position="41"/>
    </location>
</feature>
<comment type="caution">
    <text evidence="3">The sequence shown here is derived from an EMBL/GenBank/DDBJ whole genome shotgun (WGS) entry which is preliminary data.</text>
</comment>
<organism evidence="3 4">
    <name type="scientific">Candidatus Phycosocius bacilliformis</name>
    <dbReference type="NCBI Taxonomy" id="1445552"/>
    <lineage>
        <taxon>Bacteria</taxon>
        <taxon>Pseudomonadati</taxon>
        <taxon>Pseudomonadota</taxon>
        <taxon>Alphaproteobacteria</taxon>
        <taxon>Caulobacterales</taxon>
        <taxon>Caulobacterales incertae sedis</taxon>
        <taxon>Candidatus Phycosocius</taxon>
    </lineage>
</organism>
<sequence length="453" mass="45875">MKTKDLGPIVIADMGHTRPHFWTLATVGTLHLALTALVLSLPEPAFEPRVLETVEIVTLNDGSTPAAVAPPPTPAPLPETNAAPNLAATPPDQTTPAPLPSPLPTSSKAETRQQETALPPRPMVQDTSPVQVAEPVTPASDEPAPIPFEPIPAPPANPVTLAPARPVLVRPDAQRLKIEAGQLATRTQPNVQANPDLRLPDPVEAEVDEPFRPAPVPDLAPPPAYALPAPARAPLVPRASTDPIRLPRNAAPLPNVQVPQIRSSDLKLPEPAVERAASGGSGAANGAASGAANGANSAGGSGAGAAAATGGVTSLSGGMIAGGAPATANGVASGASGGQPSGTGVLPRRPGGAGVKQEFPTGVGDSVLSRMARTSECAQINRPRDAKCPTWDPIEGRSPRQAQPIPVPVPKDAAPARFAPGTNPLPLCKPGTPQAQFGLSCLPRDDGPGIPKP</sequence>
<feature type="region of interest" description="Disordered" evidence="1">
    <location>
        <begin position="329"/>
        <end position="431"/>
    </location>
</feature>
<feature type="compositionally biased region" description="Low complexity" evidence="1">
    <location>
        <begin position="78"/>
        <end position="96"/>
    </location>
</feature>
<proteinExistence type="predicted"/>
<feature type="region of interest" description="Disordered" evidence="1">
    <location>
        <begin position="239"/>
        <end position="307"/>
    </location>
</feature>
<dbReference type="Proteomes" id="UP000245086">
    <property type="component" value="Unassembled WGS sequence"/>
</dbReference>
<evidence type="ECO:0000313" key="3">
    <source>
        <dbReference type="EMBL" id="GBF58484.1"/>
    </source>
</evidence>
<keyword evidence="4" id="KW-1185">Reference proteome</keyword>
<keyword evidence="2" id="KW-1133">Transmembrane helix</keyword>
<dbReference type="EMBL" id="BFBR01000006">
    <property type="protein sequence ID" value="GBF58484.1"/>
    <property type="molecule type" value="Genomic_DNA"/>
</dbReference>
<keyword evidence="2" id="KW-0812">Transmembrane</keyword>